<organism evidence="2 3">
    <name type="scientific">Paraglaciecola aquimarina</name>
    <dbReference type="NCBI Taxonomy" id="1235557"/>
    <lineage>
        <taxon>Bacteria</taxon>
        <taxon>Pseudomonadati</taxon>
        <taxon>Pseudomonadota</taxon>
        <taxon>Gammaproteobacteria</taxon>
        <taxon>Alteromonadales</taxon>
        <taxon>Alteromonadaceae</taxon>
        <taxon>Paraglaciecola</taxon>
    </lineage>
</organism>
<name>A0ABU3SWJ9_9ALTE</name>
<accession>A0ABU3SWJ9</accession>
<dbReference type="RefSeq" id="WP_316025983.1">
    <property type="nucleotide sequence ID" value="NZ_JAWDIO010000002.1"/>
</dbReference>
<proteinExistence type="predicted"/>
<feature type="transmembrane region" description="Helical" evidence="1">
    <location>
        <begin position="36"/>
        <end position="56"/>
    </location>
</feature>
<evidence type="ECO:0000313" key="3">
    <source>
        <dbReference type="Proteomes" id="UP001247805"/>
    </source>
</evidence>
<evidence type="ECO:0000256" key="1">
    <source>
        <dbReference type="SAM" id="Phobius"/>
    </source>
</evidence>
<comment type="caution">
    <text evidence="2">The sequence shown here is derived from an EMBL/GenBank/DDBJ whole genome shotgun (WGS) entry which is preliminary data.</text>
</comment>
<sequence>MSKYRVVFKRSRIELAIGCIIAGLFVLSFWCWKAQILPFQWLIQSVLSILVCVHFFKWLKQQQAQKVSPVIFTVDGQWTELEHDSWLITQQSRISRFVLFINLSSVLNAAHSKWFVVYHDQVSEQEYRRLCRAIIFQQQKTDG</sequence>
<gene>
    <name evidence="2" type="ORF">RS130_10930</name>
</gene>
<keyword evidence="1" id="KW-0812">Transmembrane</keyword>
<keyword evidence="1" id="KW-0472">Membrane</keyword>
<feature type="transmembrane region" description="Helical" evidence="1">
    <location>
        <begin position="12"/>
        <end position="30"/>
    </location>
</feature>
<dbReference type="InterPro" id="IPR009883">
    <property type="entry name" value="YgfX"/>
</dbReference>
<dbReference type="Proteomes" id="UP001247805">
    <property type="component" value="Unassembled WGS sequence"/>
</dbReference>
<dbReference type="Pfam" id="PF07254">
    <property type="entry name" value="Cpta_toxin"/>
    <property type="match status" value="1"/>
</dbReference>
<keyword evidence="3" id="KW-1185">Reference proteome</keyword>
<dbReference type="EMBL" id="JAWDIO010000002">
    <property type="protein sequence ID" value="MDU0354379.1"/>
    <property type="molecule type" value="Genomic_DNA"/>
</dbReference>
<evidence type="ECO:0000313" key="2">
    <source>
        <dbReference type="EMBL" id="MDU0354379.1"/>
    </source>
</evidence>
<reference evidence="2 3" key="1">
    <citation type="submission" date="2023-10" db="EMBL/GenBank/DDBJ databases">
        <title>Glaciecola aquimarina strain GGW-M5 nov., isolated from a coastal seawater.</title>
        <authorList>
            <person name="Bayburt H."/>
            <person name="Kim J.M."/>
            <person name="Choi B.J."/>
            <person name="Jeon C.O."/>
        </authorList>
    </citation>
    <scope>NUCLEOTIDE SEQUENCE [LARGE SCALE GENOMIC DNA]</scope>
    <source>
        <strain evidence="2 3">KCTC 32108</strain>
    </source>
</reference>
<keyword evidence="1" id="KW-1133">Transmembrane helix</keyword>
<protein>
    <submittedName>
        <fullName evidence="2">Protein YgfX</fullName>
    </submittedName>
</protein>